<keyword evidence="8" id="KW-1185">Reference proteome</keyword>
<keyword evidence="2" id="KW-0813">Transport</keyword>
<evidence type="ECO:0000256" key="2">
    <source>
        <dbReference type="ARBA" id="ARBA00022448"/>
    </source>
</evidence>
<dbReference type="Proteomes" id="UP000432089">
    <property type="component" value="Unassembled WGS sequence"/>
</dbReference>
<keyword evidence="3" id="KW-0547">Nucleotide-binding</keyword>
<feature type="domain" description="ABC transporter" evidence="6">
    <location>
        <begin position="2"/>
        <end position="238"/>
    </location>
</feature>
<dbReference type="InterPro" id="IPR017871">
    <property type="entry name" value="ABC_transporter-like_CS"/>
</dbReference>
<dbReference type="Gene3D" id="3.40.50.300">
    <property type="entry name" value="P-loop containing nucleotide triphosphate hydrolases"/>
    <property type="match status" value="1"/>
</dbReference>
<dbReference type="PROSITE" id="PS50893">
    <property type="entry name" value="ABC_TRANSPORTER_2"/>
    <property type="match status" value="1"/>
</dbReference>
<evidence type="ECO:0000256" key="4">
    <source>
        <dbReference type="ARBA" id="ARBA00022840"/>
    </source>
</evidence>
<organism evidence="7 8">
    <name type="scientific">Plantimonas leprariae</name>
    <dbReference type="NCBI Taxonomy" id="2615207"/>
    <lineage>
        <taxon>Bacteria</taxon>
        <taxon>Pseudomonadati</taxon>
        <taxon>Pseudomonadota</taxon>
        <taxon>Alphaproteobacteria</taxon>
        <taxon>Hyphomicrobiales</taxon>
        <taxon>Aurantimonadaceae</taxon>
        <taxon>Plantimonas</taxon>
    </lineage>
</organism>
<evidence type="ECO:0000256" key="3">
    <source>
        <dbReference type="ARBA" id="ARBA00022741"/>
    </source>
</evidence>
<evidence type="ECO:0000313" key="8">
    <source>
        <dbReference type="Proteomes" id="UP000432089"/>
    </source>
</evidence>
<dbReference type="AlphaFoldDB" id="A0A7V7PNC3"/>
<gene>
    <name evidence="7" type="ORF">F6X38_13885</name>
</gene>
<dbReference type="Pfam" id="PF00005">
    <property type="entry name" value="ABC_tran"/>
    <property type="match status" value="1"/>
</dbReference>
<comment type="similarity">
    <text evidence="1">Belongs to the ABC transporter superfamily.</text>
</comment>
<proteinExistence type="inferred from homology"/>
<evidence type="ECO:0000256" key="1">
    <source>
        <dbReference type="ARBA" id="ARBA00005417"/>
    </source>
</evidence>
<dbReference type="PROSITE" id="PS00211">
    <property type="entry name" value="ABC_TRANSPORTER_1"/>
    <property type="match status" value="1"/>
</dbReference>
<evidence type="ECO:0000259" key="6">
    <source>
        <dbReference type="PROSITE" id="PS50893"/>
    </source>
</evidence>
<dbReference type="InterPro" id="IPR003593">
    <property type="entry name" value="AAA+_ATPase"/>
</dbReference>
<dbReference type="GO" id="GO:0016887">
    <property type="term" value="F:ATP hydrolysis activity"/>
    <property type="evidence" value="ECO:0007669"/>
    <property type="project" value="InterPro"/>
</dbReference>
<reference evidence="7 8" key="1">
    <citation type="submission" date="2019-09" db="EMBL/GenBank/DDBJ databases">
        <title>YIM 132180 draft genome.</title>
        <authorList>
            <person name="Zhang K."/>
        </authorList>
    </citation>
    <scope>NUCLEOTIDE SEQUENCE [LARGE SCALE GENOMIC DNA]</scope>
    <source>
        <strain evidence="7 8">YIM 132180</strain>
    </source>
</reference>
<dbReference type="PANTHER" id="PTHR43820:SF4">
    <property type="entry name" value="HIGH-AFFINITY BRANCHED-CHAIN AMINO ACID TRANSPORT ATP-BINDING PROTEIN LIVF"/>
    <property type="match status" value="1"/>
</dbReference>
<dbReference type="RefSeq" id="WP_150970542.1">
    <property type="nucleotide sequence ID" value="NZ_VZDO01000011.1"/>
</dbReference>
<accession>A0A7V7PNC3</accession>
<dbReference type="InterPro" id="IPR027417">
    <property type="entry name" value="P-loop_NTPase"/>
</dbReference>
<name>A0A7V7PNC3_9HYPH</name>
<sequence>MLEVADLSAGYGQIEVLHGLSFRVPQGQVVTLIGSNGAGKTTTMRTLSGMIRPRSGSIRLKGREIAGLDSHVVARAGLAHSPEGRRVFPSLSVEDNLTLGAFPRLTGSRAKGDVAADRERAFALFPRLKERRAQPAGTLSGGEQQMLAMGRALMLRPEVLLLDEPSMGLAPKLVEEVFNIIRRLKEEKVTMLLVEQFALAALGVADYGYVLENGRIRFEGPAAQLKEDPAVRSAYLGSH</sequence>
<dbReference type="EMBL" id="VZDO01000011">
    <property type="protein sequence ID" value="KAB0678995.1"/>
    <property type="molecule type" value="Genomic_DNA"/>
</dbReference>
<dbReference type="GO" id="GO:0015807">
    <property type="term" value="P:L-amino acid transport"/>
    <property type="evidence" value="ECO:0007669"/>
    <property type="project" value="TreeGrafter"/>
</dbReference>
<evidence type="ECO:0000313" key="7">
    <source>
        <dbReference type="EMBL" id="KAB0678995.1"/>
    </source>
</evidence>
<protein>
    <submittedName>
        <fullName evidence="7">ABC transporter ATP-binding protein</fullName>
    </submittedName>
</protein>
<comment type="caution">
    <text evidence="7">The sequence shown here is derived from an EMBL/GenBank/DDBJ whole genome shotgun (WGS) entry which is preliminary data.</text>
</comment>
<keyword evidence="5" id="KW-0029">Amino-acid transport</keyword>
<dbReference type="InterPro" id="IPR003439">
    <property type="entry name" value="ABC_transporter-like_ATP-bd"/>
</dbReference>
<evidence type="ECO:0000256" key="5">
    <source>
        <dbReference type="ARBA" id="ARBA00022970"/>
    </source>
</evidence>
<dbReference type="CDD" id="cd03224">
    <property type="entry name" value="ABC_TM1139_LivF_branched"/>
    <property type="match status" value="1"/>
</dbReference>
<dbReference type="GO" id="GO:0015658">
    <property type="term" value="F:branched-chain amino acid transmembrane transporter activity"/>
    <property type="evidence" value="ECO:0007669"/>
    <property type="project" value="TreeGrafter"/>
</dbReference>
<dbReference type="SUPFAM" id="SSF52540">
    <property type="entry name" value="P-loop containing nucleoside triphosphate hydrolases"/>
    <property type="match status" value="1"/>
</dbReference>
<dbReference type="GO" id="GO:0005524">
    <property type="term" value="F:ATP binding"/>
    <property type="evidence" value="ECO:0007669"/>
    <property type="project" value="UniProtKB-KW"/>
</dbReference>
<dbReference type="SMART" id="SM00382">
    <property type="entry name" value="AAA"/>
    <property type="match status" value="1"/>
</dbReference>
<dbReference type="InterPro" id="IPR052156">
    <property type="entry name" value="BCAA_Transport_ATP-bd_LivF"/>
</dbReference>
<keyword evidence="4 7" id="KW-0067">ATP-binding</keyword>
<dbReference type="PANTHER" id="PTHR43820">
    <property type="entry name" value="HIGH-AFFINITY BRANCHED-CHAIN AMINO ACID TRANSPORT ATP-BINDING PROTEIN LIVF"/>
    <property type="match status" value="1"/>
</dbReference>